<reference evidence="1" key="1">
    <citation type="journal article" date="2021" name="Nat. Commun.">
        <title>Genetic determinants of endophytism in the Arabidopsis root mycobiome.</title>
        <authorList>
            <person name="Mesny F."/>
            <person name="Miyauchi S."/>
            <person name="Thiergart T."/>
            <person name="Pickel B."/>
            <person name="Atanasova L."/>
            <person name="Karlsson M."/>
            <person name="Huettel B."/>
            <person name="Barry K.W."/>
            <person name="Haridas S."/>
            <person name="Chen C."/>
            <person name="Bauer D."/>
            <person name="Andreopoulos W."/>
            <person name="Pangilinan J."/>
            <person name="LaButti K."/>
            <person name="Riley R."/>
            <person name="Lipzen A."/>
            <person name="Clum A."/>
            <person name="Drula E."/>
            <person name="Henrissat B."/>
            <person name="Kohler A."/>
            <person name="Grigoriev I.V."/>
            <person name="Martin F.M."/>
            <person name="Hacquard S."/>
        </authorList>
    </citation>
    <scope>NUCLEOTIDE SEQUENCE</scope>
    <source>
        <strain evidence="1">FSSC 5 MPI-SDFR-AT-0091</strain>
    </source>
</reference>
<dbReference type="AlphaFoldDB" id="A0A9P9HXM8"/>
<gene>
    <name evidence="1" type="ORF">B0J15DRAFT_579711</name>
</gene>
<dbReference type="Proteomes" id="UP000736672">
    <property type="component" value="Unassembled WGS sequence"/>
</dbReference>
<evidence type="ECO:0000313" key="2">
    <source>
        <dbReference type="Proteomes" id="UP000736672"/>
    </source>
</evidence>
<comment type="caution">
    <text evidence="1">The sequence shown here is derived from an EMBL/GenBank/DDBJ whole genome shotgun (WGS) entry which is preliminary data.</text>
</comment>
<dbReference type="EMBL" id="JAGTJS010000006">
    <property type="protein sequence ID" value="KAH7265818.1"/>
    <property type="molecule type" value="Genomic_DNA"/>
</dbReference>
<proteinExistence type="predicted"/>
<protein>
    <submittedName>
        <fullName evidence="1">Uncharacterized protein</fullName>
    </submittedName>
</protein>
<name>A0A9P9HXM8_FUSSL</name>
<dbReference type="OrthoDB" id="5153231at2759"/>
<evidence type="ECO:0000313" key="1">
    <source>
        <dbReference type="EMBL" id="KAH7265818.1"/>
    </source>
</evidence>
<organism evidence="1 2">
    <name type="scientific">Fusarium solani</name>
    <name type="common">Filamentous fungus</name>
    <dbReference type="NCBI Taxonomy" id="169388"/>
    <lineage>
        <taxon>Eukaryota</taxon>
        <taxon>Fungi</taxon>
        <taxon>Dikarya</taxon>
        <taxon>Ascomycota</taxon>
        <taxon>Pezizomycotina</taxon>
        <taxon>Sordariomycetes</taxon>
        <taxon>Hypocreomycetidae</taxon>
        <taxon>Hypocreales</taxon>
        <taxon>Nectriaceae</taxon>
        <taxon>Fusarium</taxon>
        <taxon>Fusarium solani species complex</taxon>
    </lineage>
</organism>
<accession>A0A9P9HXM8</accession>
<keyword evidence="2" id="KW-1185">Reference proteome</keyword>
<sequence length="243" mass="27133">MPTPRLRDRCGLCNFELYREDIIIVVKEDDEKPGPLPFHPWTRIANDDEAAQLGNAHPACPKLDQCAHPFEEGVGCHPSCLRIVDGAPLGCVFQPSPRLERARRRWLQDELASTIETYLPLPVELRRAVAGHPVQEFAVAKNASLSLGDRVAISNVSVASAITETYTTFKGQRYLKCIRNALVSDDSWVPPEVIYVAEDHASIRQVILANDFMTVSDVSGVWRKSFSVYGSDNPVCFHIDGRY</sequence>